<evidence type="ECO:0000313" key="2">
    <source>
        <dbReference type="Proteomes" id="UP000243820"/>
    </source>
</evidence>
<evidence type="ECO:0000313" key="1">
    <source>
        <dbReference type="EMBL" id="PAV08759.1"/>
    </source>
</evidence>
<dbReference type="AlphaFoldDB" id="A0AAX0Q6M5"/>
<dbReference type="Proteomes" id="UP000243820">
    <property type="component" value="Unassembled WGS sequence"/>
</dbReference>
<organism evidence="1 2">
    <name type="scientific">Methanocorpusculum parvum</name>
    <dbReference type="NCBI Taxonomy" id="2193"/>
    <lineage>
        <taxon>Archaea</taxon>
        <taxon>Methanobacteriati</taxon>
        <taxon>Methanobacteriota</taxon>
        <taxon>Stenosarchaea group</taxon>
        <taxon>Methanomicrobia</taxon>
        <taxon>Methanomicrobiales</taxon>
        <taxon>Methanocorpusculaceae</taxon>
        <taxon>Methanocorpusculum</taxon>
    </lineage>
</organism>
<dbReference type="RefSeq" id="WP_095642426.1">
    <property type="nucleotide sequence ID" value="NZ_LMVO01000043.1"/>
</dbReference>
<proteinExistence type="predicted"/>
<accession>A0AAX0Q6M5</accession>
<name>A0AAX0Q6M5_9EURY</name>
<sequence>MDDPFYLKKKLGIRRSLNPFTKEPYVLDFRLTMEHKDRLYALSRETGTSIDEALRVILDLGFVCEKDAGGRTDMVYYDPNMTCNDFYHALLIKGFAAYDAGKR</sequence>
<reference evidence="1 2" key="1">
    <citation type="journal article" date="2017" name="BMC Genomics">
        <title>Genomic analysis of methanogenic archaea reveals a shift towards energy conservation.</title>
        <authorList>
            <person name="Gilmore S.P."/>
            <person name="Henske J.K."/>
            <person name="Sexton J.A."/>
            <person name="Solomon K.V."/>
            <person name="Seppala S."/>
            <person name="Yoo J.I."/>
            <person name="Huyett L.M."/>
            <person name="Pressman A."/>
            <person name="Cogan J.Z."/>
            <person name="Kivenson V."/>
            <person name="Peng X."/>
            <person name="Tan Y."/>
            <person name="Valentine D.L."/>
            <person name="O'Malley M.A."/>
        </authorList>
    </citation>
    <scope>NUCLEOTIDE SEQUENCE [LARGE SCALE GENOMIC DNA]</scope>
    <source>
        <strain evidence="1 2">XII</strain>
    </source>
</reference>
<keyword evidence="2" id="KW-1185">Reference proteome</keyword>
<gene>
    <name evidence="1" type="ORF">ASJ83_00065</name>
</gene>
<comment type="caution">
    <text evidence="1">The sequence shown here is derived from an EMBL/GenBank/DDBJ whole genome shotgun (WGS) entry which is preliminary data.</text>
</comment>
<dbReference type="EMBL" id="LMVO01000043">
    <property type="protein sequence ID" value="PAV08759.1"/>
    <property type="molecule type" value="Genomic_DNA"/>
</dbReference>
<protein>
    <submittedName>
        <fullName evidence="1">Uncharacterized protein</fullName>
    </submittedName>
</protein>